<dbReference type="Gene3D" id="1.20.5.100">
    <property type="entry name" value="Cytochrome c1, transmembrane anchor, C-terminal"/>
    <property type="match status" value="1"/>
</dbReference>
<evidence type="ECO:0000313" key="12">
    <source>
        <dbReference type="Proteomes" id="UP000034265"/>
    </source>
</evidence>
<reference evidence="11 12" key="1">
    <citation type="journal article" date="2015" name="Nature">
        <title>rRNA introns, odd ribosomes, and small enigmatic genomes across a large radiation of phyla.</title>
        <authorList>
            <person name="Brown C.T."/>
            <person name="Hug L.A."/>
            <person name="Thomas B.C."/>
            <person name="Sharon I."/>
            <person name="Castelle C.J."/>
            <person name="Singh A."/>
            <person name="Wilkins M.J."/>
            <person name="Williams K.H."/>
            <person name="Banfield J.F."/>
        </authorList>
    </citation>
    <scope>NUCLEOTIDE SEQUENCE [LARGE SCALE GENOMIC DNA]</scope>
</reference>
<evidence type="ECO:0000256" key="5">
    <source>
        <dbReference type="ARBA" id="ARBA00023027"/>
    </source>
</evidence>
<dbReference type="EMBL" id="LCOT01000042">
    <property type="protein sequence ID" value="KKU82651.1"/>
    <property type="molecule type" value="Genomic_DNA"/>
</dbReference>
<evidence type="ECO:0000256" key="9">
    <source>
        <dbReference type="PIRSR" id="PIRSR500134-3"/>
    </source>
</evidence>
<dbReference type="PATRIC" id="fig|1618367.3.peg.762"/>
<dbReference type="SUPFAM" id="SSF51735">
    <property type="entry name" value="NAD(P)-binding Rossmann-fold domains"/>
    <property type="match status" value="1"/>
</dbReference>
<dbReference type="EC" id="1.1.1.22" evidence="3"/>
<comment type="pathway">
    <text evidence="1">Nucleotide-sugar biosynthesis; UDP-alpha-D-glucuronate biosynthesis; UDP-alpha-D-glucuronate from UDP-alpha-D-glucose: step 1/1.</text>
</comment>
<dbReference type="InterPro" id="IPR001732">
    <property type="entry name" value="UDP-Glc/GDP-Man_DH_N"/>
</dbReference>
<proteinExistence type="inferred from homology"/>
<dbReference type="InterPro" id="IPR008927">
    <property type="entry name" value="6-PGluconate_DH-like_C_sf"/>
</dbReference>
<dbReference type="GO" id="GO:0003979">
    <property type="term" value="F:UDP-glucose 6-dehydrogenase activity"/>
    <property type="evidence" value="ECO:0007669"/>
    <property type="project" value="UniProtKB-EC"/>
</dbReference>
<name>A0A0G1TLI2_9BACT</name>
<dbReference type="Pfam" id="PF03721">
    <property type="entry name" value="UDPG_MGDP_dh_N"/>
    <property type="match status" value="1"/>
</dbReference>
<accession>A0A0G1TLI2</accession>
<feature type="binding site" evidence="9">
    <location>
        <position position="66"/>
    </location>
    <ligand>
        <name>NAD(+)</name>
        <dbReference type="ChEBI" id="CHEBI:57540"/>
    </ligand>
</feature>
<evidence type="ECO:0000256" key="7">
    <source>
        <dbReference type="PIRSR" id="PIRSR500134-1"/>
    </source>
</evidence>
<evidence type="ECO:0000256" key="4">
    <source>
        <dbReference type="ARBA" id="ARBA00023002"/>
    </source>
</evidence>
<evidence type="ECO:0000256" key="3">
    <source>
        <dbReference type="ARBA" id="ARBA00012954"/>
    </source>
</evidence>
<dbReference type="Pfam" id="PF00984">
    <property type="entry name" value="UDPG_MGDP_dh"/>
    <property type="match status" value="1"/>
</dbReference>
<dbReference type="SUPFAM" id="SSF52413">
    <property type="entry name" value="UDP-glucose/GDP-mannose dehydrogenase C-terminal domain"/>
    <property type="match status" value="1"/>
</dbReference>
<dbReference type="Proteomes" id="UP000034265">
    <property type="component" value="Unassembled WGS sequence"/>
</dbReference>
<dbReference type="InterPro" id="IPR014027">
    <property type="entry name" value="UDP-Glc/GDP-Man_DH_C"/>
</dbReference>
<protein>
    <recommendedName>
        <fullName evidence="3">UDP-glucose 6-dehydrogenase</fullName>
        <ecNumber evidence="3">1.1.1.22</ecNumber>
    </recommendedName>
</protein>
<keyword evidence="4" id="KW-0560">Oxidoreductase</keyword>
<evidence type="ECO:0000256" key="2">
    <source>
        <dbReference type="ARBA" id="ARBA00006601"/>
    </source>
</evidence>
<comment type="caution">
    <text evidence="11">The sequence shown here is derived from an EMBL/GenBank/DDBJ whole genome shotgun (WGS) entry which is preliminary data.</text>
</comment>
<dbReference type="Pfam" id="PF03720">
    <property type="entry name" value="UDPG_MGDP_dh_C"/>
    <property type="match status" value="1"/>
</dbReference>
<evidence type="ECO:0000259" key="10">
    <source>
        <dbReference type="SMART" id="SM00984"/>
    </source>
</evidence>
<dbReference type="AlphaFoldDB" id="A0A0G1TLI2"/>
<dbReference type="PANTHER" id="PTHR43750">
    <property type="entry name" value="UDP-GLUCOSE 6-DEHYDROGENASE TUAD"/>
    <property type="match status" value="1"/>
</dbReference>
<evidence type="ECO:0000256" key="6">
    <source>
        <dbReference type="ARBA" id="ARBA00047473"/>
    </source>
</evidence>
<feature type="binding site" evidence="9">
    <location>
        <position position="32"/>
    </location>
    <ligand>
        <name>NAD(+)</name>
        <dbReference type="ChEBI" id="CHEBI:57540"/>
    </ligand>
</feature>
<feature type="non-terminal residue" evidence="11">
    <location>
        <position position="1"/>
    </location>
</feature>
<gene>
    <name evidence="11" type="ORF">UY11_C0042G0012</name>
</gene>
<feature type="binding site" evidence="9">
    <location>
        <position position="174"/>
    </location>
    <ligand>
        <name>NAD(+)</name>
        <dbReference type="ChEBI" id="CHEBI:57540"/>
    </ligand>
</feature>
<feature type="binding site" evidence="8">
    <location>
        <position position="231"/>
    </location>
    <ligand>
        <name>substrate</name>
    </ligand>
</feature>
<feature type="binding site" evidence="8">
    <location>
        <position position="115"/>
    </location>
    <ligand>
        <name>substrate</name>
    </ligand>
</feature>
<dbReference type="NCBIfam" id="TIGR03026">
    <property type="entry name" value="NDP-sugDHase"/>
    <property type="match status" value="1"/>
</dbReference>
<evidence type="ECO:0000256" key="8">
    <source>
        <dbReference type="PIRSR" id="PIRSR500134-2"/>
    </source>
</evidence>
<dbReference type="InterPro" id="IPR036291">
    <property type="entry name" value="NAD(P)-bd_dom_sf"/>
</dbReference>
<dbReference type="UniPathway" id="UPA00038">
    <property type="reaction ID" value="UER00491"/>
</dbReference>
<feature type="binding site" evidence="8">
    <location>
        <begin position="63"/>
        <end position="66"/>
    </location>
    <ligand>
        <name>substrate</name>
    </ligand>
</feature>
<comment type="catalytic activity">
    <reaction evidence="6">
        <text>UDP-alpha-D-glucose + 2 NAD(+) + H2O = UDP-alpha-D-glucuronate + 2 NADH + 3 H(+)</text>
        <dbReference type="Rhea" id="RHEA:23596"/>
        <dbReference type="ChEBI" id="CHEBI:15377"/>
        <dbReference type="ChEBI" id="CHEBI:15378"/>
        <dbReference type="ChEBI" id="CHEBI:57540"/>
        <dbReference type="ChEBI" id="CHEBI:57945"/>
        <dbReference type="ChEBI" id="CHEBI:58052"/>
        <dbReference type="ChEBI" id="CHEBI:58885"/>
        <dbReference type="EC" id="1.1.1.22"/>
    </reaction>
</comment>
<feature type="binding site" evidence="8">
    <location>
        <begin position="160"/>
        <end position="164"/>
    </location>
    <ligand>
        <name>substrate</name>
    </ligand>
</feature>
<feature type="binding site" evidence="8">
    <location>
        <position position="168"/>
    </location>
    <ligand>
        <name>substrate</name>
    </ligand>
</feature>
<dbReference type="GO" id="GO:0000271">
    <property type="term" value="P:polysaccharide biosynthetic process"/>
    <property type="evidence" value="ECO:0007669"/>
    <property type="project" value="InterPro"/>
</dbReference>
<dbReference type="InterPro" id="IPR014026">
    <property type="entry name" value="UDP-Glc/GDP-Man_DH_dimer"/>
</dbReference>
<dbReference type="InterPro" id="IPR028357">
    <property type="entry name" value="UDPglc_DH_bac"/>
</dbReference>
<evidence type="ECO:0000256" key="1">
    <source>
        <dbReference type="ARBA" id="ARBA00004701"/>
    </source>
</evidence>
<dbReference type="GO" id="GO:0051287">
    <property type="term" value="F:NAD binding"/>
    <property type="evidence" value="ECO:0007669"/>
    <property type="project" value="InterPro"/>
</dbReference>
<dbReference type="SUPFAM" id="SSF48179">
    <property type="entry name" value="6-phosphogluconate dehydrogenase C-terminal domain-like"/>
    <property type="match status" value="1"/>
</dbReference>
<feature type="active site" description="Nucleophile" evidence="7">
    <location>
        <position position="171"/>
    </location>
</feature>
<evidence type="ECO:0000313" key="11">
    <source>
        <dbReference type="EMBL" id="KKU82651.1"/>
    </source>
</evidence>
<dbReference type="PIRSF" id="PIRSF000124">
    <property type="entry name" value="UDPglc_GDPman_dh"/>
    <property type="match status" value="1"/>
</dbReference>
<organism evidence="11 12">
    <name type="scientific">Candidatus Amesbacteria bacterium GW2011_GWC2_47_8</name>
    <dbReference type="NCBI Taxonomy" id="1618367"/>
    <lineage>
        <taxon>Bacteria</taxon>
        <taxon>Candidatus Amesiibacteriota</taxon>
    </lineage>
</organism>
<feature type="domain" description="UDP-glucose/GDP-mannose dehydrogenase C-terminal" evidence="10">
    <location>
        <begin position="224"/>
        <end position="325"/>
    </location>
</feature>
<dbReference type="PIRSF" id="PIRSF500134">
    <property type="entry name" value="UDPglc_DH_bac"/>
    <property type="match status" value="1"/>
</dbReference>
<comment type="similarity">
    <text evidence="2">Belongs to the UDP-glucose/GDP-mannose dehydrogenase family.</text>
</comment>
<feature type="binding site" evidence="9">
    <location>
        <position position="238"/>
    </location>
    <ligand>
        <name>NAD(+)</name>
        <dbReference type="ChEBI" id="CHEBI:57540"/>
    </ligand>
</feature>
<sequence length="342" mass="38431">KNGEADLSYVENVAKTIAEVMESYKVIVEKSTVPVETGEKVWQTIKSNNRHNVDFDIVSNPEFLREGNAIEDFMKPDRIVIGASSEKAKRIMENLYNPLNAKILFTDIKSAEIIKHASNSFLAAKISFINAIANICEITGANVDHVAEGMGLDKRIGKSFLNAGIGYGGFCFPKDIEAFIRISEKLGYDFRLLREVQGINENQKEFFIKKIEKSMWIIKGKTIGVLGLAFKPNTDDMRFAPSIDIISRLQSEGANIQAYDPQAMENSKTMLKDVEYRQNPYDAAKGCDALIILTEWSEFKDIDIAKIKNLMNRPLIIDGRNIFDASHMQSLGIEYVSIGRKN</sequence>
<dbReference type="PANTHER" id="PTHR43750:SF3">
    <property type="entry name" value="UDP-GLUCOSE 6-DEHYDROGENASE TUAD"/>
    <property type="match status" value="1"/>
</dbReference>
<dbReference type="InterPro" id="IPR036220">
    <property type="entry name" value="UDP-Glc/GDP-Man_DH_C_sf"/>
</dbReference>
<dbReference type="InterPro" id="IPR017476">
    <property type="entry name" value="UDP-Glc/GDP-Man"/>
</dbReference>
<dbReference type="Gene3D" id="3.40.50.720">
    <property type="entry name" value="NAD(P)-binding Rossmann-like Domain"/>
    <property type="match status" value="2"/>
</dbReference>
<dbReference type="SMART" id="SM00984">
    <property type="entry name" value="UDPG_MGDP_dh_C"/>
    <property type="match status" value="1"/>
</dbReference>
<keyword evidence="5 9" id="KW-0520">NAD</keyword>
<dbReference type="GO" id="GO:0006065">
    <property type="term" value="P:UDP-glucuronate biosynthetic process"/>
    <property type="evidence" value="ECO:0007669"/>
    <property type="project" value="UniProtKB-UniPathway"/>
</dbReference>